<dbReference type="Gene3D" id="3.30.457.10">
    <property type="entry name" value="Copper amine oxidase-like, N-terminal domain"/>
    <property type="match status" value="1"/>
</dbReference>
<reference evidence="4" key="1">
    <citation type="submission" date="2009-10" db="EMBL/GenBank/DDBJ databases">
        <title>Complete sequence of Bacillus selenitireducens MLS10.</title>
        <authorList>
            <consortium name="US DOE Joint Genome Institute"/>
            <person name="Lucas S."/>
            <person name="Copeland A."/>
            <person name="Lapidus A."/>
            <person name="Glavina del Rio T."/>
            <person name="Dalin E."/>
            <person name="Tice H."/>
            <person name="Bruce D."/>
            <person name="Goodwin L."/>
            <person name="Pitluck S."/>
            <person name="Sims D."/>
            <person name="Brettin T."/>
            <person name="Detter J.C."/>
            <person name="Han C."/>
            <person name="Larimer F."/>
            <person name="Land M."/>
            <person name="Hauser L."/>
            <person name="Kyrpides N."/>
            <person name="Ovchinnikova G."/>
            <person name="Stolz J."/>
        </authorList>
    </citation>
    <scope>NUCLEOTIDE SEQUENCE [LARGE SCALE GENOMIC DNA]</scope>
    <source>
        <strain evidence="4">MLS10</strain>
    </source>
</reference>
<dbReference type="InterPro" id="IPR012854">
    <property type="entry name" value="Cu_amine_oxidase-like_N"/>
</dbReference>
<dbReference type="InterPro" id="IPR029410">
    <property type="entry name" value="CAP_assoc"/>
</dbReference>
<dbReference type="InterPro" id="IPR014044">
    <property type="entry name" value="CAP_dom"/>
</dbReference>
<proteinExistence type="predicted"/>
<evidence type="ECO:0000259" key="1">
    <source>
        <dbReference type="Pfam" id="PF00188"/>
    </source>
</evidence>
<gene>
    <name evidence="4" type="ordered locus">Bsel_0885</name>
</gene>
<feature type="domain" description="Copper amine oxidase-like N-terminal" evidence="2">
    <location>
        <begin position="5"/>
        <end position="102"/>
    </location>
</feature>
<evidence type="ECO:0000313" key="4">
    <source>
        <dbReference type="EMBL" id="ADH98408.1"/>
    </source>
</evidence>
<feature type="domain" description="SCP" evidence="1">
    <location>
        <begin position="321"/>
        <end position="428"/>
    </location>
</feature>
<dbReference type="Proteomes" id="UP000000271">
    <property type="component" value="Chromosome"/>
</dbReference>
<dbReference type="KEGG" id="bse:Bsel_0885"/>
<dbReference type="Pfam" id="PF14504">
    <property type="entry name" value="CAP_assoc_N"/>
    <property type="match status" value="1"/>
</dbReference>
<evidence type="ECO:0000259" key="3">
    <source>
        <dbReference type="Pfam" id="PF14504"/>
    </source>
</evidence>
<dbReference type="STRING" id="439292.Bsel_0885"/>
<dbReference type="eggNOG" id="COG2340">
    <property type="taxonomic scope" value="Bacteria"/>
</dbReference>
<dbReference type="SUPFAM" id="SSF55383">
    <property type="entry name" value="Copper amine oxidase, domain N"/>
    <property type="match status" value="1"/>
</dbReference>
<evidence type="ECO:0000313" key="5">
    <source>
        <dbReference type="Proteomes" id="UP000000271"/>
    </source>
</evidence>
<dbReference type="EMBL" id="CP001791">
    <property type="protein sequence ID" value="ADH98408.1"/>
    <property type="molecule type" value="Genomic_DNA"/>
</dbReference>
<dbReference type="Pfam" id="PF00188">
    <property type="entry name" value="CAP"/>
    <property type="match status" value="1"/>
</dbReference>
<sequence>MTFDDAEPYLNEARRTMVPVRFVSENLGAEVTWNASDGSVLISNSTQEILLYMNSRELIYNGERKKVDTDTVYSSIYQRNFVPLRFVSEFLGSKIDYTRASNGHFTIYLNKPQTEHSYISPELTEQKNVEASNPLTSLETIMPGASFEEVITLLGEPYRKEIHNLGYEWWIYNHSLSEYIQVAVSEGEVQELYTLSDQYMIHDVSVNDSFKRITEDFTMEPSINVEGHRVAYTMKNPVGEEVESYYARVDKHIVRFYFDLHEQRRLTGMRAMNEDTFVKTSPFGFTYSFYSDAQFMHEVEPLPLHRQNQLNRANERIMFDIMNVNRYKRNIGVLKLRQDISRVAYNHSKDMRNFAFFSHESAYSGYPWDRMKAAGLPTEVNENIARGFDDAINANAGLMNSEGHRKALLNPSLNEVGVGVSGSYYTQKFIR</sequence>
<dbReference type="CDD" id="cd05379">
    <property type="entry name" value="CAP_bacterial"/>
    <property type="match status" value="1"/>
</dbReference>
<dbReference type="Pfam" id="PF07833">
    <property type="entry name" value="Cu_amine_oxidN1"/>
    <property type="match status" value="1"/>
</dbReference>
<protein>
    <submittedName>
        <fullName evidence="4">Copper amine oxidase domain protein</fullName>
    </submittedName>
</protein>
<organism evidence="4 5">
    <name type="scientific">Bacillus selenitireducens (strain ATCC 700615 / DSM 15326 / MLS10)</name>
    <dbReference type="NCBI Taxonomy" id="439292"/>
    <lineage>
        <taxon>Bacteria</taxon>
        <taxon>Bacillati</taxon>
        <taxon>Bacillota</taxon>
        <taxon>Bacilli</taxon>
        <taxon>Bacillales</taxon>
        <taxon>Bacillaceae</taxon>
        <taxon>Salisediminibacterium</taxon>
    </lineage>
</organism>
<name>D6XZN4_BACIE</name>
<accession>D6XZN4</accession>
<dbReference type="Gene3D" id="3.40.33.10">
    <property type="entry name" value="CAP"/>
    <property type="match status" value="1"/>
</dbReference>
<dbReference type="InterPro" id="IPR036582">
    <property type="entry name" value="Mao_N_sf"/>
</dbReference>
<dbReference type="PANTHER" id="PTHR31157">
    <property type="entry name" value="SCP DOMAIN-CONTAINING PROTEIN"/>
    <property type="match status" value="1"/>
</dbReference>
<dbReference type="OrthoDB" id="1889751at2"/>
<dbReference type="InterPro" id="IPR035940">
    <property type="entry name" value="CAP_sf"/>
</dbReference>
<dbReference type="AlphaFoldDB" id="D6XZN4"/>
<keyword evidence="5" id="KW-1185">Reference proteome</keyword>
<feature type="domain" description="CAP-associated" evidence="3">
    <location>
        <begin position="144"/>
        <end position="283"/>
    </location>
</feature>
<dbReference type="SUPFAM" id="SSF55797">
    <property type="entry name" value="PR-1-like"/>
    <property type="match status" value="1"/>
</dbReference>
<dbReference type="HOGENOM" id="CLU_635624_0_0_9"/>
<evidence type="ECO:0000259" key="2">
    <source>
        <dbReference type="Pfam" id="PF07833"/>
    </source>
</evidence>
<dbReference type="PANTHER" id="PTHR31157:SF26">
    <property type="entry name" value="SCP-LIKE EXTRACELLULAR PROTEIN"/>
    <property type="match status" value="1"/>
</dbReference>